<dbReference type="Pfam" id="PF01223">
    <property type="entry name" value="Endonuclease_NS"/>
    <property type="match status" value="2"/>
</dbReference>
<accession>A0A182JWY0</accession>
<keyword evidence="10" id="KW-1185">Reference proteome</keyword>
<keyword evidence="3" id="KW-0255">Endonuclease</keyword>
<dbReference type="SMART" id="SM00892">
    <property type="entry name" value="Endonuclease_NS"/>
    <property type="match status" value="2"/>
</dbReference>
<keyword evidence="7" id="KW-0732">Signal</keyword>
<keyword evidence="2" id="KW-0540">Nuclease</keyword>
<reference evidence="9" key="2">
    <citation type="submission" date="2020-05" db="UniProtKB">
        <authorList>
            <consortium name="EnsemblMetazoa"/>
        </authorList>
    </citation>
    <scope>IDENTIFICATION</scope>
    <source>
        <strain evidence="9">ACHKN1017</strain>
    </source>
</reference>
<dbReference type="PANTHER" id="PTHR13966:SF19">
    <property type="entry name" value="NUCLEASE EXOG, MITOCHONDRIAL"/>
    <property type="match status" value="1"/>
</dbReference>
<organism evidence="9 10">
    <name type="scientific">Anopheles christyi</name>
    <dbReference type="NCBI Taxonomy" id="43041"/>
    <lineage>
        <taxon>Eukaryota</taxon>
        <taxon>Metazoa</taxon>
        <taxon>Ecdysozoa</taxon>
        <taxon>Arthropoda</taxon>
        <taxon>Hexapoda</taxon>
        <taxon>Insecta</taxon>
        <taxon>Pterygota</taxon>
        <taxon>Neoptera</taxon>
        <taxon>Endopterygota</taxon>
        <taxon>Diptera</taxon>
        <taxon>Nematocera</taxon>
        <taxon>Culicoidea</taxon>
        <taxon>Culicidae</taxon>
        <taxon>Anophelinae</taxon>
        <taxon>Anopheles</taxon>
    </lineage>
</organism>
<evidence type="ECO:0000313" key="10">
    <source>
        <dbReference type="Proteomes" id="UP000075881"/>
    </source>
</evidence>
<dbReference type="Proteomes" id="UP000075881">
    <property type="component" value="Unassembled WGS sequence"/>
</dbReference>
<feature type="chain" id="PRO_5008124742" description="DNA/RNA non-specific endonuclease/pyrophosphatase/phosphodiesterase domain-containing protein" evidence="7">
    <location>
        <begin position="20"/>
        <end position="835"/>
    </location>
</feature>
<evidence type="ECO:0000313" key="9">
    <source>
        <dbReference type="EnsemblMetazoa" id="ACHR003011-PA"/>
    </source>
</evidence>
<keyword evidence="6" id="KW-1133">Transmembrane helix</keyword>
<dbReference type="InterPro" id="IPR001604">
    <property type="entry name" value="Endo_G_ENPP1-like_dom"/>
</dbReference>
<dbReference type="GO" id="GO:0004521">
    <property type="term" value="F:RNA endonuclease activity"/>
    <property type="evidence" value="ECO:0007669"/>
    <property type="project" value="TreeGrafter"/>
</dbReference>
<feature type="active site" description="Proton acceptor" evidence="4">
    <location>
        <position position="243"/>
    </location>
</feature>
<evidence type="ECO:0000256" key="7">
    <source>
        <dbReference type="SAM" id="SignalP"/>
    </source>
</evidence>
<evidence type="ECO:0000259" key="8">
    <source>
        <dbReference type="SMART" id="SM00892"/>
    </source>
</evidence>
<evidence type="ECO:0000256" key="2">
    <source>
        <dbReference type="ARBA" id="ARBA00022722"/>
    </source>
</evidence>
<evidence type="ECO:0000256" key="4">
    <source>
        <dbReference type="PIRSR" id="PIRSR640255-1"/>
    </source>
</evidence>
<feature type="signal peptide" evidence="7">
    <location>
        <begin position="1"/>
        <end position="19"/>
    </location>
</feature>
<feature type="transmembrane region" description="Helical" evidence="6">
    <location>
        <begin position="808"/>
        <end position="827"/>
    </location>
</feature>
<dbReference type="InterPro" id="IPR044929">
    <property type="entry name" value="DNA/RNA_non-sp_Endonuclease_sf"/>
</dbReference>
<dbReference type="InterPro" id="IPR044925">
    <property type="entry name" value="His-Me_finger_sf"/>
</dbReference>
<keyword evidence="6" id="KW-0812">Transmembrane</keyword>
<feature type="domain" description="DNA/RNA non-specific endonuclease/pyrophosphatase/phosphodiesterase" evidence="8">
    <location>
        <begin position="536"/>
        <end position="783"/>
    </location>
</feature>
<reference evidence="10" key="1">
    <citation type="submission" date="2013-03" db="EMBL/GenBank/DDBJ databases">
        <title>The Genome Sequence of Anopheles christyi ACHKN1017.</title>
        <authorList>
            <consortium name="The Broad Institute Genomics Platform"/>
            <person name="Neafsey D.E."/>
            <person name="Besansky N."/>
            <person name="Walker B."/>
            <person name="Young S.K."/>
            <person name="Zeng Q."/>
            <person name="Gargeya S."/>
            <person name="Fitzgerald M."/>
            <person name="Haas B."/>
            <person name="Abouelleil A."/>
            <person name="Allen A.W."/>
            <person name="Alvarado L."/>
            <person name="Arachchi H.M."/>
            <person name="Berlin A.M."/>
            <person name="Chapman S.B."/>
            <person name="Gainer-Dewar J."/>
            <person name="Goldberg J."/>
            <person name="Griggs A."/>
            <person name="Gujja S."/>
            <person name="Hansen M."/>
            <person name="Howarth C."/>
            <person name="Imamovic A."/>
            <person name="Ireland A."/>
            <person name="Larimer J."/>
            <person name="McCowan C."/>
            <person name="Murphy C."/>
            <person name="Pearson M."/>
            <person name="Poon T.W."/>
            <person name="Priest M."/>
            <person name="Roberts A."/>
            <person name="Saif S."/>
            <person name="Shea T."/>
            <person name="Sisk P."/>
            <person name="Sykes S."/>
            <person name="Wortman J."/>
            <person name="Nusbaum C."/>
            <person name="Birren B."/>
        </authorList>
    </citation>
    <scope>NUCLEOTIDE SEQUENCE [LARGE SCALE GENOMIC DNA]</scope>
    <source>
        <strain evidence="10">ACHKN1017</strain>
    </source>
</reference>
<evidence type="ECO:0000256" key="1">
    <source>
        <dbReference type="ARBA" id="ARBA00010052"/>
    </source>
</evidence>
<dbReference type="GO" id="GO:0003676">
    <property type="term" value="F:nucleic acid binding"/>
    <property type="evidence" value="ECO:0007669"/>
    <property type="project" value="InterPro"/>
</dbReference>
<comment type="similarity">
    <text evidence="1">Belongs to the DNA/RNA non-specific endonuclease family.</text>
</comment>
<keyword evidence="5" id="KW-0479">Metal-binding</keyword>
<proteinExistence type="inferred from homology"/>
<feature type="domain" description="DNA/RNA non-specific endonuclease/pyrophosphatase/phosphodiesterase" evidence="8">
    <location>
        <begin position="154"/>
        <end position="400"/>
    </location>
</feature>
<name>A0A182JWY0_9DIPT</name>
<evidence type="ECO:0000256" key="5">
    <source>
        <dbReference type="PIRSR" id="PIRSR640255-2"/>
    </source>
</evidence>
<dbReference type="SUPFAM" id="SSF54060">
    <property type="entry name" value="His-Me finger endonucleases"/>
    <property type="match status" value="2"/>
</dbReference>
<dbReference type="GO" id="GO:0046872">
    <property type="term" value="F:metal ion binding"/>
    <property type="evidence" value="ECO:0007669"/>
    <property type="project" value="UniProtKB-KW"/>
</dbReference>
<evidence type="ECO:0000256" key="6">
    <source>
        <dbReference type="SAM" id="Phobius"/>
    </source>
</evidence>
<evidence type="ECO:0000256" key="3">
    <source>
        <dbReference type="ARBA" id="ARBA00022759"/>
    </source>
</evidence>
<dbReference type="PANTHER" id="PTHR13966">
    <property type="entry name" value="ENDONUCLEASE RELATED"/>
    <property type="match status" value="1"/>
</dbReference>
<dbReference type="GO" id="GO:0005743">
    <property type="term" value="C:mitochondrial inner membrane"/>
    <property type="evidence" value="ECO:0007669"/>
    <property type="project" value="TreeGrafter"/>
</dbReference>
<dbReference type="AlphaFoldDB" id="A0A182JWY0"/>
<dbReference type="STRING" id="43041.A0A182JWY0"/>
<keyword evidence="3" id="KW-0378">Hydrolase</keyword>
<dbReference type="GO" id="GO:0005634">
    <property type="term" value="C:nucleus"/>
    <property type="evidence" value="ECO:0007669"/>
    <property type="project" value="TreeGrafter"/>
</dbReference>
<dbReference type="GO" id="GO:0006309">
    <property type="term" value="P:apoptotic DNA fragmentation"/>
    <property type="evidence" value="ECO:0007669"/>
    <property type="project" value="TreeGrafter"/>
</dbReference>
<keyword evidence="6" id="KW-0472">Membrane</keyword>
<dbReference type="EnsemblMetazoa" id="ACHR003011-RA">
    <property type="protein sequence ID" value="ACHR003011-PA"/>
    <property type="gene ID" value="ACHR003011"/>
</dbReference>
<dbReference type="InterPro" id="IPR040255">
    <property type="entry name" value="Non-specific_endonuclease"/>
</dbReference>
<protein>
    <recommendedName>
        <fullName evidence="8">DNA/RNA non-specific endonuclease/pyrophosphatase/phosphodiesterase domain-containing protein</fullName>
    </recommendedName>
</protein>
<feature type="binding site" evidence="5">
    <location>
        <position position="273"/>
    </location>
    <ligand>
        <name>Mg(2+)</name>
        <dbReference type="ChEBI" id="CHEBI:18420"/>
        <note>catalytic</note>
    </ligand>
</feature>
<dbReference type="Gene3D" id="3.40.570.10">
    <property type="entry name" value="Extracellular Endonuclease, subunit A"/>
    <property type="match status" value="2"/>
</dbReference>
<dbReference type="GO" id="GO:0000014">
    <property type="term" value="F:single-stranded DNA endodeoxyribonuclease activity"/>
    <property type="evidence" value="ECO:0007669"/>
    <property type="project" value="TreeGrafter"/>
</dbReference>
<dbReference type="FunFam" id="3.40.570.10:FF:000007">
    <property type="entry name" value="Alkaline nuclease"/>
    <property type="match status" value="2"/>
</dbReference>
<sequence>MRWLLCLVTIGLAGVLAEARDIRQDIPAEVPEFGNYATACSIRTTGDLPRPQPLILTPGTDQFRYPATGNGLLQLNAGETLELACQEGFGLFPGKSSITVTCVLNDQFNYDSQIFAFRDFACTENWLSSARRTAQRCFNGATIVEIGFNVGQRFPKILDVCHDEVTLDNHYLVHEFTPANAGFQQGVPRPGWYQGDFYSGININGLYTVNTQRSTIATILNSQARANELVQGTDNGVFMARGHIAARADFIYGTQQNATFWFLNAAPQWQNFNAGNWERIESSVKTFVAMRNIRVRVYGGTYGVQTQADGNGDHREIFLDFNANGRTRVRAPKVYYKILHNEAQNSGIVLIGVNNVHISMEEIRRDYIFCTDVSNRIGWINWERENIALGYSYACEVNEFNRVTGHLPQLNPAHLERAGGCTVPFADLPYPEQPLILIPGTEKYWYPQDETRQILFPTGAPVELVCQQGFRLFPTQRSITVECVSNATFSFGGATYPMQSLACTSYWLSSAKTSQERCFNSSVIVKVGFELTDARWVNVFDVCYDEQLYHTHFVRHHMHRANGGYQSGNPRPSWYQGAYHAGVNINTLYTVNKQRETMALLLNSQSRADVLVQNTTNGIYMARGHIAARADFVYGTEQNATFWFLNAAPQWQNFNGINWERVESSVRDFVGKRDLELTVYSGTYGVQKQADGNGDYREIWLDFDPTEGRRRAPAPMLYYKILHDEAANSGIAIVGVNNVHVPIELILREYVVCKDIGDQVEWIDWERTNVTIGYCYACEVNAFNTAIGKPHPQLNVAKLLTSAGRRSTFALVALFAGLGLHVVLAVVRSTLRFGA</sequence>
<dbReference type="VEuPathDB" id="VectorBase:ACHR003011"/>